<dbReference type="EMBL" id="QMBP01000004">
    <property type="protein sequence ID" value="RAZ90823.1"/>
    <property type="molecule type" value="Genomic_DNA"/>
</dbReference>
<dbReference type="NCBIfam" id="TIGR01484">
    <property type="entry name" value="HAD-SF-IIB"/>
    <property type="match status" value="1"/>
</dbReference>
<dbReference type="PANTHER" id="PTHR43768:SF3">
    <property type="entry name" value="TREHALOSE 6-PHOSPHATE PHOSPHATASE"/>
    <property type="match status" value="1"/>
</dbReference>
<evidence type="ECO:0000256" key="4">
    <source>
        <dbReference type="RuleBase" id="RU361117"/>
    </source>
</evidence>
<evidence type="ECO:0000256" key="1">
    <source>
        <dbReference type="ARBA" id="ARBA00005199"/>
    </source>
</evidence>
<dbReference type="GO" id="GO:0004805">
    <property type="term" value="F:trehalose-phosphatase activity"/>
    <property type="evidence" value="ECO:0007669"/>
    <property type="project" value="UniProtKB-EC"/>
</dbReference>
<comment type="catalytic activity">
    <reaction evidence="4">
        <text>alpha,alpha-trehalose 6-phosphate + H2O = alpha,alpha-trehalose + phosphate</text>
        <dbReference type="Rhea" id="RHEA:23420"/>
        <dbReference type="ChEBI" id="CHEBI:15377"/>
        <dbReference type="ChEBI" id="CHEBI:16551"/>
        <dbReference type="ChEBI" id="CHEBI:43474"/>
        <dbReference type="ChEBI" id="CHEBI:58429"/>
        <dbReference type="EC" id="3.1.3.12"/>
    </reaction>
</comment>
<dbReference type="Proteomes" id="UP000251558">
    <property type="component" value="Unassembled WGS sequence"/>
</dbReference>
<dbReference type="Gene3D" id="3.30.70.1020">
    <property type="entry name" value="Trehalose-6-phosphate phosphatase related protein, domain 2"/>
    <property type="match status" value="1"/>
</dbReference>
<dbReference type="InterPro" id="IPR006379">
    <property type="entry name" value="HAD-SF_hydro_IIB"/>
</dbReference>
<dbReference type="AlphaFoldDB" id="A0A330HRN5"/>
<comment type="similarity">
    <text evidence="2 4">Belongs to the trehalose phosphatase family.</text>
</comment>
<dbReference type="GO" id="GO:0005992">
    <property type="term" value="P:trehalose biosynthetic process"/>
    <property type="evidence" value="ECO:0007669"/>
    <property type="project" value="UniProtKB-UniPathway"/>
</dbReference>
<reference evidence="6" key="1">
    <citation type="submission" date="2018-06" db="EMBL/GenBank/DDBJ databases">
        <authorList>
            <person name="Helene L.C."/>
            <person name="Dall'Agnol R."/>
            <person name="Delamuta J.R."/>
            <person name="Hungria M."/>
        </authorList>
    </citation>
    <scope>NUCLEOTIDE SEQUENCE [LARGE SCALE GENOMIC DNA]</scope>
    <source>
        <strain evidence="6">AC99b</strain>
    </source>
</reference>
<dbReference type="NCBIfam" id="TIGR00685">
    <property type="entry name" value="T6PP"/>
    <property type="match status" value="1"/>
</dbReference>
<evidence type="ECO:0000256" key="3">
    <source>
        <dbReference type="ARBA" id="ARBA00022801"/>
    </source>
</evidence>
<gene>
    <name evidence="5" type="primary">otsB</name>
    <name evidence="5" type="ORF">DPM33_10980</name>
</gene>
<keyword evidence="4" id="KW-0460">Magnesium</keyword>
<name>A0A330HRN5_9HYPH</name>
<dbReference type="InterPro" id="IPR036412">
    <property type="entry name" value="HAD-like_sf"/>
</dbReference>
<organism evidence="5 6">
    <name type="scientific">Mesorhizobium hawassense</name>
    <dbReference type="NCBI Taxonomy" id="1209954"/>
    <lineage>
        <taxon>Bacteria</taxon>
        <taxon>Pseudomonadati</taxon>
        <taxon>Pseudomonadota</taxon>
        <taxon>Alphaproteobacteria</taxon>
        <taxon>Hyphomicrobiales</taxon>
        <taxon>Phyllobacteriaceae</taxon>
        <taxon>Mesorhizobium</taxon>
    </lineage>
</organism>
<dbReference type="RefSeq" id="WP_112097450.1">
    <property type="nucleotide sequence ID" value="NZ_QMBP01000004.1"/>
</dbReference>
<evidence type="ECO:0000313" key="6">
    <source>
        <dbReference type="Proteomes" id="UP000251558"/>
    </source>
</evidence>
<dbReference type="PANTHER" id="PTHR43768">
    <property type="entry name" value="TREHALOSE 6-PHOSPHATE PHOSPHATASE"/>
    <property type="match status" value="1"/>
</dbReference>
<dbReference type="SUPFAM" id="SSF56784">
    <property type="entry name" value="HAD-like"/>
    <property type="match status" value="1"/>
</dbReference>
<dbReference type="OrthoDB" id="9814913at2"/>
<comment type="function">
    <text evidence="4">Removes the phosphate from trehalose 6-phosphate to produce free trehalose.</text>
</comment>
<dbReference type="UniPathway" id="UPA00299"/>
<comment type="cofactor">
    <cofactor evidence="4">
        <name>Mg(2+)</name>
        <dbReference type="ChEBI" id="CHEBI:18420"/>
    </cofactor>
</comment>
<dbReference type="Gene3D" id="3.40.50.1000">
    <property type="entry name" value="HAD superfamily/HAD-like"/>
    <property type="match status" value="1"/>
</dbReference>
<dbReference type="GO" id="GO:0046872">
    <property type="term" value="F:metal ion binding"/>
    <property type="evidence" value="ECO:0007669"/>
    <property type="project" value="UniProtKB-KW"/>
</dbReference>
<dbReference type="EC" id="3.1.3.12" evidence="4"/>
<keyword evidence="6" id="KW-1185">Reference proteome</keyword>
<proteinExistence type="inferred from homology"/>
<comment type="pathway">
    <text evidence="1 4">Glycan biosynthesis; trehalose biosynthesis.</text>
</comment>
<dbReference type="InterPro" id="IPR023214">
    <property type="entry name" value="HAD_sf"/>
</dbReference>
<protein>
    <recommendedName>
        <fullName evidence="4">Trehalose 6-phosphate phosphatase</fullName>
        <ecNumber evidence="4">3.1.3.12</ecNumber>
    </recommendedName>
</protein>
<sequence>MNIQADLTPPLPEGRWALFLDIDGTLLEHAPHPDAVSVSEELRVLLERIEQRLDGALAFITGRSIAAVDHLFDPLKLRIAGLYGLEHRLAPAGAIEAADAPADMAALADEIELELASKAVYVERKGPVLAIHTRAAPQLLARATELVEAALARLPKGYRVIAGNAGVELMPLEAAKGAAIRRFMQLDPFTGRRPVFLGDDTSDENGFDTVNAAGGISIRVKPQGETAARFAIEDVASAVAWLETNFGGPAKQTSRSDLVA</sequence>
<keyword evidence="4" id="KW-0479">Metal-binding</keyword>
<dbReference type="InterPro" id="IPR044651">
    <property type="entry name" value="OTSB-like"/>
</dbReference>
<dbReference type="InterPro" id="IPR003337">
    <property type="entry name" value="Trehalose_PPase"/>
</dbReference>
<evidence type="ECO:0000313" key="5">
    <source>
        <dbReference type="EMBL" id="RAZ90823.1"/>
    </source>
</evidence>
<comment type="caution">
    <text evidence="5">The sequence shown here is derived from an EMBL/GenBank/DDBJ whole genome shotgun (WGS) entry which is preliminary data.</text>
</comment>
<keyword evidence="3 4" id="KW-0378">Hydrolase</keyword>
<accession>A0A330HRN5</accession>
<dbReference type="Pfam" id="PF02358">
    <property type="entry name" value="Trehalose_PPase"/>
    <property type="match status" value="1"/>
</dbReference>
<evidence type="ECO:0000256" key="2">
    <source>
        <dbReference type="ARBA" id="ARBA00008770"/>
    </source>
</evidence>
<reference evidence="5 6" key="2">
    <citation type="submission" date="2018-07" db="EMBL/GenBank/DDBJ databases">
        <title>Diversity of Mesorhizobium strains in Brazil.</title>
        <authorList>
            <person name="Helene L.C.F."/>
            <person name="Dall'Agnol R."/>
            <person name="Delamuta J.R.M."/>
            <person name="Hungria M."/>
        </authorList>
    </citation>
    <scope>NUCLEOTIDE SEQUENCE [LARGE SCALE GENOMIC DNA]</scope>
    <source>
        <strain evidence="5 6">AC99b</strain>
    </source>
</reference>